<evidence type="ECO:0000313" key="2">
    <source>
        <dbReference type="Proteomes" id="UP000219573"/>
    </source>
</evidence>
<reference evidence="2" key="1">
    <citation type="submission" date="2017-09" db="EMBL/GenBank/DDBJ databases">
        <authorList>
            <person name="Varghese N."/>
            <person name="Submissions S."/>
        </authorList>
    </citation>
    <scope>NUCLEOTIDE SEQUENCE [LARGE SCALE GENOMIC DNA]</scope>
    <source>
        <strain evidence="2">MSL47</strain>
    </source>
</reference>
<dbReference type="RefSeq" id="WP_097019295.1">
    <property type="nucleotide sequence ID" value="NZ_OBDZ01000034.1"/>
</dbReference>
<dbReference type="EMBL" id="OBDZ01000034">
    <property type="protein sequence ID" value="SNY44465.1"/>
    <property type="molecule type" value="Genomic_DNA"/>
</dbReference>
<keyword evidence="2" id="KW-1185">Reference proteome</keyword>
<organism evidence="1 2">
    <name type="scientific">Orenia metallireducens</name>
    <dbReference type="NCBI Taxonomy" id="1413210"/>
    <lineage>
        <taxon>Bacteria</taxon>
        <taxon>Bacillati</taxon>
        <taxon>Bacillota</taxon>
        <taxon>Clostridia</taxon>
        <taxon>Halanaerobiales</taxon>
        <taxon>Halobacteroidaceae</taxon>
        <taxon>Orenia</taxon>
    </lineage>
</organism>
<accession>A0A285I923</accession>
<name>A0A285I923_9FIRM</name>
<protein>
    <submittedName>
        <fullName evidence="1">Uncharacterized protein</fullName>
    </submittedName>
</protein>
<proteinExistence type="predicted"/>
<dbReference type="OrthoDB" id="10014321at2"/>
<gene>
    <name evidence="1" type="ORF">SAMN06265827_13438</name>
</gene>
<sequence>MNYKIILILLAMFLFVNCTIALSMDDSHIKYLMDKGIYSKYKFDKHYIPTDYELSVINYILRNTYENNIHKMRGENENVVYIQKNKENNGYSEAVYNKNGDLVTNSYNQGSFNYFFYETEPIKHFGYDMLPWLVYGNTSDDPTTFEERLYYYIWDLNIGIQTYIFEGDRDSVDKINFKDLPTGEKRIYQFFAYIIFNKEYNINLNENNKEKLKKESKYYFKYFEQIQQLLIK</sequence>
<dbReference type="AlphaFoldDB" id="A0A285I923"/>
<evidence type="ECO:0000313" key="1">
    <source>
        <dbReference type="EMBL" id="SNY44465.1"/>
    </source>
</evidence>
<dbReference type="Proteomes" id="UP000219573">
    <property type="component" value="Unassembled WGS sequence"/>
</dbReference>